<organism evidence="2 3">
    <name type="scientific">Streptomyces bottropensis ATCC 25435</name>
    <dbReference type="NCBI Taxonomy" id="1054862"/>
    <lineage>
        <taxon>Bacteria</taxon>
        <taxon>Bacillati</taxon>
        <taxon>Actinomycetota</taxon>
        <taxon>Actinomycetes</taxon>
        <taxon>Kitasatosporales</taxon>
        <taxon>Streptomycetaceae</taxon>
        <taxon>Streptomyces</taxon>
    </lineage>
</organism>
<feature type="region of interest" description="Disordered" evidence="1">
    <location>
        <begin position="1"/>
        <end position="27"/>
    </location>
</feature>
<dbReference type="EMBL" id="KB405067">
    <property type="protein sequence ID" value="EMF55062.1"/>
    <property type="molecule type" value="Genomic_DNA"/>
</dbReference>
<gene>
    <name evidence="2" type="ORF">SBD_2375</name>
</gene>
<accession>M3DEJ6</accession>
<proteinExistence type="predicted"/>
<evidence type="ECO:0000313" key="2">
    <source>
        <dbReference type="EMBL" id="EMF55062.1"/>
    </source>
</evidence>
<protein>
    <submittedName>
        <fullName evidence="2">Uncharacterized protein</fullName>
    </submittedName>
</protein>
<sequence length="62" mass="6643">MSHRGRGWTGVIQGGSPGRRTRSGCASATGNPVFSVRWADLRGEGAGGRIRLAHHERFADLL</sequence>
<reference evidence="3" key="1">
    <citation type="journal article" date="2013" name="Genome Announc.">
        <title>Draft Genome Sequence of Streptomyces bottropensis ATCC 25435, a Bottromycin-Producing Actinomycete.</title>
        <authorList>
            <person name="Zhang H."/>
            <person name="Zhou W."/>
            <person name="Zhuang Y."/>
            <person name="Liang X."/>
            <person name="Liu T."/>
        </authorList>
    </citation>
    <scope>NUCLEOTIDE SEQUENCE [LARGE SCALE GENOMIC DNA]</scope>
    <source>
        <strain evidence="3">ATCC 25435</strain>
    </source>
</reference>
<evidence type="ECO:0000313" key="3">
    <source>
        <dbReference type="Proteomes" id="UP000030760"/>
    </source>
</evidence>
<dbReference type="Proteomes" id="UP000030760">
    <property type="component" value="Unassembled WGS sequence"/>
</dbReference>
<dbReference type="AlphaFoldDB" id="M3DEJ6"/>
<evidence type="ECO:0000256" key="1">
    <source>
        <dbReference type="SAM" id="MobiDB-lite"/>
    </source>
</evidence>
<name>M3DEJ6_9ACTN</name>